<dbReference type="OrthoDB" id="10316087at2759"/>
<dbReference type="GeneID" id="36523913"/>
<dbReference type="EMBL" id="KZ559156">
    <property type="protein sequence ID" value="PLB35943.1"/>
    <property type="molecule type" value="Genomic_DNA"/>
</dbReference>
<dbReference type="AlphaFoldDB" id="A0A2I2F5Q1"/>
<gene>
    <name evidence="2" type="ORF">BDW47DRAFT_127683</name>
</gene>
<sequence>MQLTSIFFTVLASVVMVGAVPSNIQSRGCPNDYEVCGECNGTSCKVAGTNRACDVGSCVGDGGGDGAICGTFDWKSPTMQCPGSG</sequence>
<protein>
    <submittedName>
        <fullName evidence="2">Uncharacterized protein</fullName>
    </submittedName>
</protein>
<organism evidence="2 3">
    <name type="scientific">Aspergillus candidus</name>
    <dbReference type="NCBI Taxonomy" id="41067"/>
    <lineage>
        <taxon>Eukaryota</taxon>
        <taxon>Fungi</taxon>
        <taxon>Dikarya</taxon>
        <taxon>Ascomycota</taxon>
        <taxon>Pezizomycotina</taxon>
        <taxon>Eurotiomycetes</taxon>
        <taxon>Eurotiomycetidae</taxon>
        <taxon>Eurotiales</taxon>
        <taxon>Aspergillaceae</taxon>
        <taxon>Aspergillus</taxon>
        <taxon>Aspergillus subgen. Circumdati</taxon>
    </lineage>
</organism>
<evidence type="ECO:0000313" key="3">
    <source>
        <dbReference type="Proteomes" id="UP000234585"/>
    </source>
</evidence>
<evidence type="ECO:0000313" key="2">
    <source>
        <dbReference type="EMBL" id="PLB35943.1"/>
    </source>
</evidence>
<dbReference type="RefSeq" id="XP_024669955.1">
    <property type="nucleotide sequence ID" value="XM_024816753.1"/>
</dbReference>
<keyword evidence="3" id="KW-1185">Reference proteome</keyword>
<name>A0A2I2F5Q1_ASPCN</name>
<proteinExistence type="predicted"/>
<dbReference type="Proteomes" id="UP000234585">
    <property type="component" value="Unassembled WGS sequence"/>
</dbReference>
<accession>A0A2I2F5Q1</accession>
<feature type="signal peptide" evidence="1">
    <location>
        <begin position="1"/>
        <end position="19"/>
    </location>
</feature>
<reference evidence="2 3" key="1">
    <citation type="submission" date="2017-12" db="EMBL/GenBank/DDBJ databases">
        <authorList>
            <consortium name="DOE Joint Genome Institute"/>
            <person name="Haridas S."/>
            <person name="Kjaerbolling I."/>
            <person name="Vesth T.C."/>
            <person name="Frisvad J.C."/>
            <person name="Nybo J.L."/>
            <person name="Theobald S."/>
            <person name="Kuo A."/>
            <person name="Bowyer P."/>
            <person name="Matsuda Y."/>
            <person name="Mondo S."/>
            <person name="Lyhne E.K."/>
            <person name="Kogle M.E."/>
            <person name="Clum A."/>
            <person name="Lipzen A."/>
            <person name="Salamov A."/>
            <person name="Ngan C.Y."/>
            <person name="Daum C."/>
            <person name="Chiniquy J."/>
            <person name="Barry K."/>
            <person name="LaButti K."/>
            <person name="Simmons B.A."/>
            <person name="Magnuson J.K."/>
            <person name="Mortensen U.H."/>
            <person name="Larsen T.O."/>
            <person name="Grigoriev I.V."/>
            <person name="Baker S.E."/>
            <person name="Andersen M.R."/>
            <person name="Nordberg H.P."/>
            <person name="Cantor M.N."/>
            <person name="Hua S.X."/>
        </authorList>
    </citation>
    <scope>NUCLEOTIDE SEQUENCE [LARGE SCALE GENOMIC DNA]</scope>
    <source>
        <strain evidence="2 3">CBS 102.13</strain>
    </source>
</reference>
<feature type="chain" id="PRO_5014175269" evidence="1">
    <location>
        <begin position="20"/>
        <end position="85"/>
    </location>
</feature>
<keyword evidence="1" id="KW-0732">Signal</keyword>
<evidence type="ECO:0000256" key="1">
    <source>
        <dbReference type="SAM" id="SignalP"/>
    </source>
</evidence>